<keyword evidence="5" id="KW-0460">Magnesium</keyword>
<protein>
    <submittedName>
        <fullName evidence="11">Magnesium transporter</fullName>
    </submittedName>
</protein>
<evidence type="ECO:0000313" key="11">
    <source>
        <dbReference type="EMBL" id="SEA51903.1"/>
    </source>
</evidence>
<organism evidence="11 12">
    <name type="scientific">Marinobacterium iners DSM 11526</name>
    <dbReference type="NCBI Taxonomy" id="1122198"/>
    <lineage>
        <taxon>Bacteria</taxon>
        <taxon>Pseudomonadati</taxon>
        <taxon>Pseudomonadota</taxon>
        <taxon>Gammaproteobacteria</taxon>
        <taxon>Oceanospirillales</taxon>
        <taxon>Oceanospirillaceae</taxon>
        <taxon>Marinobacterium</taxon>
    </lineage>
</organism>
<feature type="region of interest" description="Disordered" evidence="8">
    <location>
        <begin position="1"/>
        <end position="27"/>
    </location>
</feature>
<keyword evidence="6 9" id="KW-1133">Transmembrane helix</keyword>
<evidence type="ECO:0000256" key="3">
    <source>
        <dbReference type="ARBA" id="ARBA00022448"/>
    </source>
</evidence>
<dbReference type="EMBL" id="FNRJ01000004">
    <property type="protein sequence ID" value="SEA51903.1"/>
    <property type="molecule type" value="Genomic_DNA"/>
</dbReference>
<evidence type="ECO:0000256" key="6">
    <source>
        <dbReference type="ARBA" id="ARBA00022989"/>
    </source>
</evidence>
<dbReference type="Proteomes" id="UP000242469">
    <property type="component" value="Unassembled WGS sequence"/>
</dbReference>
<comment type="subcellular location">
    <subcellularLocation>
        <location evidence="1">Membrane</location>
        <topology evidence="1">Multi-pass membrane protein</topology>
    </subcellularLocation>
</comment>
<dbReference type="InterPro" id="IPR006667">
    <property type="entry name" value="SLC41_membr_dom"/>
</dbReference>
<dbReference type="SUPFAM" id="SSF158791">
    <property type="entry name" value="MgtE N-terminal domain-like"/>
    <property type="match status" value="1"/>
</dbReference>
<dbReference type="InterPro" id="IPR006668">
    <property type="entry name" value="Mg_transptr_MgtE_intracell_dom"/>
</dbReference>
<evidence type="ECO:0000256" key="5">
    <source>
        <dbReference type="ARBA" id="ARBA00022842"/>
    </source>
</evidence>
<feature type="compositionally biased region" description="Basic and acidic residues" evidence="8">
    <location>
        <begin position="1"/>
        <end position="18"/>
    </location>
</feature>
<dbReference type="STRING" id="1122198.SAMN02745729_10473"/>
<dbReference type="InterPro" id="IPR036739">
    <property type="entry name" value="SLC41_membr_dom_sf"/>
</dbReference>
<reference evidence="12" key="1">
    <citation type="submission" date="2016-10" db="EMBL/GenBank/DDBJ databases">
        <authorList>
            <person name="Varghese N."/>
            <person name="Submissions S."/>
        </authorList>
    </citation>
    <scope>NUCLEOTIDE SEQUENCE [LARGE SCALE GENOMIC DNA]</scope>
    <source>
        <strain evidence="12">DSM 11526</strain>
    </source>
</reference>
<evidence type="ECO:0000313" key="12">
    <source>
        <dbReference type="Proteomes" id="UP000242469"/>
    </source>
</evidence>
<evidence type="ECO:0000256" key="4">
    <source>
        <dbReference type="ARBA" id="ARBA00022692"/>
    </source>
</evidence>
<dbReference type="Pfam" id="PF03448">
    <property type="entry name" value="MgtE_N"/>
    <property type="match status" value="1"/>
</dbReference>
<evidence type="ECO:0000256" key="7">
    <source>
        <dbReference type="ARBA" id="ARBA00023136"/>
    </source>
</evidence>
<dbReference type="SMART" id="SM00924">
    <property type="entry name" value="MgtE_N"/>
    <property type="match status" value="1"/>
</dbReference>
<dbReference type="Gene3D" id="3.10.580.10">
    <property type="entry name" value="CBS-domain"/>
    <property type="match status" value="1"/>
</dbReference>
<dbReference type="InterPro" id="IPR046342">
    <property type="entry name" value="CBS_dom_sf"/>
</dbReference>
<proteinExistence type="inferred from homology"/>
<feature type="transmembrane region" description="Helical" evidence="9">
    <location>
        <begin position="282"/>
        <end position="302"/>
    </location>
</feature>
<gene>
    <name evidence="11" type="ORF">SAMN02745729_10473</name>
</gene>
<dbReference type="SUPFAM" id="SSF54631">
    <property type="entry name" value="CBS-domain pair"/>
    <property type="match status" value="1"/>
</dbReference>
<feature type="transmembrane region" description="Helical" evidence="9">
    <location>
        <begin position="421"/>
        <end position="444"/>
    </location>
</feature>
<accession>A0A1H4BUZ4</accession>
<dbReference type="PANTHER" id="PTHR41394">
    <property type="entry name" value="MAGNESIUM TRANSPORTER MGTE"/>
    <property type="match status" value="1"/>
</dbReference>
<dbReference type="RefSeq" id="WP_091824748.1">
    <property type="nucleotide sequence ID" value="NZ_FNRJ01000004.1"/>
</dbReference>
<feature type="transmembrane region" description="Helical" evidence="9">
    <location>
        <begin position="356"/>
        <end position="377"/>
    </location>
</feature>
<keyword evidence="3" id="KW-0813">Transport</keyword>
<keyword evidence="12" id="KW-1185">Reference proteome</keyword>
<dbReference type="OrthoDB" id="9790355at2"/>
<feature type="domain" description="Magnesium transporter MgtE intracellular" evidence="10">
    <location>
        <begin position="31"/>
        <end position="134"/>
    </location>
</feature>
<dbReference type="Gene3D" id="1.20.50.50">
    <property type="match status" value="1"/>
</dbReference>
<sequence length="445" mass="48361">MSDDISQHIDQMIRHDDNPGGQPLPESFEALEPDQIALLLESLPLDARQHAWEHVPAELHADVLVAMRGEARESLLRHFDSATLDQLISDLDAETLIELAESLPEEVVDIALARMDDKQRTHYEQSARYDDNAIGRYVDHELLILPHNSRVRDAQRLLRRAVPEYTEHLWLVDRTGRYTGAVPITALFSAASHLPLTELCDSDLEPLQAETELKEAADRFELAAVAALPVVGDNGLLLGRMPQRLSTEILHETYEAQLMATAGLNEEEDLFAPVMRSSRRRATWLGINLLTAFLASWTIGLFEGTLEQIVALAVLMPVVASMGGIAGSQTLTLIIRGLALGQITTANMMPLLKKELSVGGLNGVLWALVIGVVASVWFSSAAIGVVIALAIVINIAAAALSGVLIPVVLERFKIDPALSGSVILTTVTDVVGFVAFLGLGTLLLL</sequence>
<keyword evidence="7 9" id="KW-0472">Membrane</keyword>
<dbReference type="GO" id="GO:0008324">
    <property type="term" value="F:monoatomic cation transmembrane transporter activity"/>
    <property type="evidence" value="ECO:0007669"/>
    <property type="project" value="InterPro"/>
</dbReference>
<evidence type="ECO:0000256" key="9">
    <source>
        <dbReference type="SAM" id="Phobius"/>
    </source>
</evidence>
<feature type="transmembrane region" description="Helical" evidence="9">
    <location>
        <begin position="308"/>
        <end position="335"/>
    </location>
</feature>
<dbReference type="Gene3D" id="1.10.357.20">
    <property type="entry name" value="SLC41 divalent cation transporters, integral membrane domain"/>
    <property type="match status" value="1"/>
</dbReference>
<evidence type="ECO:0000256" key="8">
    <source>
        <dbReference type="SAM" id="MobiDB-lite"/>
    </source>
</evidence>
<dbReference type="AlphaFoldDB" id="A0A1H4BUZ4"/>
<evidence type="ECO:0000256" key="2">
    <source>
        <dbReference type="ARBA" id="ARBA00009749"/>
    </source>
</evidence>
<comment type="similarity">
    <text evidence="2">Belongs to the SLC41A transporter family.</text>
</comment>
<evidence type="ECO:0000256" key="1">
    <source>
        <dbReference type="ARBA" id="ARBA00004141"/>
    </source>
</evidence>
<name>A0A1H4BUZ4_9GAMM</name>
<evidence type="ECO:0000259" key="10">
    <source>
        <dbReference type="SMART" id="SM00924"/>
    </source>
</evidence>
<keyword evidence="4 9" id="KW-0812">Transmembrane</keyword>
<dbReference type="Pfam" id="PF01769">
    <property type="entry name" value="MgtE"/>
    <property type="match status" value="1"/>
</dbReference>
<feature type="transmembrane region" description="Helical" evidence="9">
    <location>
        <begin position="383"/>
        <end position="409"/>
    </location>
</feature>
<dbReference type="SUPFAM" id="SSF161093">
    <property type="entry name" value="MgtE membrane domain-like"/>
    <property type="match status" value="1"/>
</dbReference>
<dbReference type="PANTHER" id="PTHR41394:SF5">
    <property type="entry name" value="SLC41A_MGTE INTEGRAL MEMBRANE DOMAIN-CONTAINING PROTEIN"/>
    <property type="match status" value="1"/>
</dbReference>
<dbReference type="GO" id="GO:0016020">
    <property type="term" value="C:membrane"/>
    <property type="evidence" value="ECO:0007669"/>
    <property type="project" value="UniProtKB-SubCell"/>
</dbReference>